<gene>
    <name evidence="16" type="ORF">WICPIJ_005371</name>
</gene>
<dbReference type="OrthoDB" id="2748310at2759"/>
<dbReference type="InterPro" id="IPR000917">
    <property type="entry name" value="Sulfatase_N"/>
</dbReference>
<evidence type="ECO:0000259" key="15">
    <source>
        <dbReference type="Pfam" id="PF04987"/>
    </source>
</evidence>
<feature type="transmembrane region" description="Helical" evidence="13">
    <location>
        <begin position="903"/>
        <end position="927"/>
    </location>
</feature>
<evidence type="ECO:0000256" key="11">
    <source>
        <dbReference type="ARBA" id="ARBA00023180"/>
    </source>
</evidence>
<dbReference type="FunFam" id="3.40.720.10:FF:000015">
    <property type="entry name" value="GPI ethanolamine phosphate transferase 1"/>
    <property type="match status" value="1"/>
</dbReference>
<dbReference type="Proteomes" id="UP000774326">
    <property type="component" value="Unassembled WGS sequence"/>
</dbReference>
<dbReference type="AlphaFoldDB" id="A0A9P8Q3S6"/>
<keyword evidence="7 13" id="KW-0812">Transmembrane</keyword>
<protein>
    <recommendedName>
        <fullName evidence="4 13">GPI ethanolamine phosphate transferase 1</fullName>
        <ecNumber evidence="13">2.-.-.-</ecNumber>
    </recommendedName>
</protein>
<evidence type="ECO:0000256" key="10">
    <source>
        <dbReference type="ARBA" id="ARBA00023136"/>
    </source>
</evidence>
<dbReference type="InterPro" id="IPR007070">
    <property type="entry name" value="GPI_EtnP_transferase_1"/>
</dbReference>
<proteinExistence type="inferred from homology"/>
<organism evidence="16 17">
    <name type="scientific">Wickerhamomyces pijperi</name>
    <name type="common">Yeast</name>
    <name type="synonym">Pichia pijperi</name>
    <dbReference type="NCBI Taxonomy" id="599730"/>
    <lineage>
        <taxon>Eukaryota</taxon>
        <taxon>Fungi</taxon>
        <taxon>Dikarya</taxon>
        <taxon>Ascomycota</taxon>
        <taxon>Saccharomycotina</taxon>
        <taxon>Saccharomycetes</taxon>
        <taxon>Phaffomycetales</taxon>
        <taxon>Wickerhamomycetaceae</taxon>
        <taxon>Wickerhamomyces</taxon>
    </lineage>
</organism>
<evidence type="ECO:0000256" key="8">
    <source>
        <dbReference type="ARBA" id="ARBA00022824"/>
    </source>
</evidence>
<dbReference type="InterPro" id="IPR017850">
    <property type="entry name" value="Alkaline_phosphatase_core_sf"/>
</dbReference>
<dbReference type="Pfam" id="PF00884">
    <property type="entry name" value="Sulfatase"/>
    <property type="match status" value="1"/>
</dbReference>
<evidence type="ECO:0000313" key="17">
    <source>
        <dbReference type="Proteomes" id="UP000774326"/>
    </source>
</evidence>
<evidence type="ECO:0000256" key="1">
    <source>
        <dbReference type="ARBA" id="ARBA00004477"/>
    </source>
</evidence>
<evidence type="ECO:0000256" key="2">
    <source>
        <dbReference type="ARBA" id="ARBA00004687"/>
    </source>
</evidence>
<comment type="pathway">
    <text evidence="2 13">Glycolipid biosynthesis; glycosylphosphatidylinositol-anchor biosynthesis.</text>
</comment>
<feature type="transmembrane region" description="Helical" evidence="13">
    <location>
        <begin position="680"/>
        <end position="701"/>
    </location>
</feature>
<dbReference type="GO" id="GO:0005789">
    <property type="term" value="C:endoplasmic reticulum membrane"/>
    <property type="evidence" value="ECO:0007669"/>
    <property type="project" value="UniProtKB-SubCell"/>
</dbReference>
<feature type="transmembrane region" description="Helical" evidence="13">
    <location>
        <begin position="641"/>
        <end position="660"/>
    </location>
</feature>
<feature type="transmembrane region" description="Helical" evidence="13">
    <location>
        <begin position="466"/>
        <end position="492"/>
    </location>
</feature>
<comment type="subcellular location">
    <subcellularLocation>
        <location evidence="1 13">Endoplasmic reticulum membrane</location>
        <topology evidence="1 13">Multi-pass membrane protein</topology>
    </subcellularLocation>
</comment>
<evidence type="ECO:0000256" key="4">
    <source>
        <dbReference type="ARBA" id="ARBA00020831"/>
    </source>
</evidence>
<dbReference type="CDD" id="cd16020">
    <property type="entry name" value="GPI_EPT_1"/>
    <property type="match status" value="1"/>
</dbReference>
<reference evidence="16" key="2">
    <citation type="submission" date="2021-01" db="EMBL/GenBank/DDBJ databases">
        <authorList>
            <person name="Schikora-Tamarit M.A."/>
        </authorList>
    </citation>
    <scope>NUCLEOTIDE SEQUENCE</scope>
    <source>
        <strain evidence="16">CBS2887</strain>
    </source>
</reference>
<keyword evidence="5 13" id="KW-0337">GPI-anchor biosynthesis</keyword>
<feature type="transmembrane region" description="Helical" evidence="13">
    <location>
        <begin position="713"/>
        <end position="732"/>
    </location>
</feature>
<keyword evidence="10 13" id="KW-0472">Membrane</keyword>
<dbReference type="PANTHER" id="PTHR12250">
    <property type="entry name" value="PHOSPHATIDYLINOSITOL GLYCAN, CLASS N"/>
    <property type="match status" value="1"/>
</dbReference>
<evidence type="ECO:0000313" key="16">
    <source>
        <dbReference type="EMBL" id="KAH3683687.1"/>
    </source>
</evidence>
<evidence type="ECO:0000256" key="6">
    <source>
        <dbReference type="ARBA" id="ARBA00022679"/>
    </source>
</evidence>
<evidence type="ECO:0000256" key="13">
    <source>
        <dbReference type="RuleBase" id="RU367138"/>
    </source>
</evidence>
<dbReference type="EMBL" id="JAEUBG010003009">
    <property type="protein sequence ID" value="KAH3683687.1"/>
    <property type="molecule type" value="Genomic_DNA"/>
</dbReference>
<keyword evidence="12" id="KW-0961">Cell wall biogenesis/degradation</keyword>
<evidence type="ECO:0000256" key="9">
    <source>
        <dbReference type="ARBA" id="ARBA00022989"/>
    </source>
</evidence>
<keyword evidence="8 13" id="KW-0256">Endoplasmic reticulum</keyword>
<dbReference type="GO" id="GO:0071555">
    <property type="term" value="P:cell wall organization"/>
    <property type="evidence" value="ECO:0007669"/>
    <property type="project" value="UniProtKB-KW"/>
</dbReference>
<feature type="transmembrane region" description="Helical" evidence="13">
    <location>
        <begin position="838"/>
        <end position="862"/>
    </location>
</feature>
<feature type="transmembrane region" description="Helical" evidence="13">
    <location>
        <begin position="608"/>
        <end position="629"/>
    </location>
</feature>
<evidence type="ECO:0000259" key="14">
    <source>
        <dbReference type="Pfam" id="PF00884"/>
    </source>
</evidence>
<feature type="transmembrane region" description="Helical" evidence="13">
    <location>
        <begin position="569"/>
        <end position="602"/>
    </location>
</feature>
<dbReference type="PANTHER" id="PTHR12250:SF0">
    <property type="entry name" value="GPI ETHANOLAMINE PHOSPHATE TRANSFERASE 1"/>
    <property type="match status" value="1"/>
</dbReference>
<feature type="transmembrane region" description="Helical" evidence="13">
    <location>
        <begin position="744"/>
        <end position="773"/>
    </location>
</feature>
<evidence type="ECO:0000256" key="3">
    <source>
        <dbReference type="ARBA" id="ARBA00008400"/>
    </source>
</evidence>
<evidence type="ECO:0000256" key="5">
    <source>
        <dbReference type="ARBA" id="ARBA00022502"/>
    </source>
</evidence>
<comment type="similarity">
    <text evidence="3 13">Belongs to the PIGG/PIGN/PIGO family. PIGN subfamily.</text>
</comment>
<dbReference type="Pfam" id="PF04987">
    <property type="entry name" value="PigN"/>
    <property type="match status" value="1"/>
</dbReference>
<name>A0A9P8Q3S6_WICPI</name>
<feature type="transmembrane region" description="Helical" evidence="13">
    <location>
        <begin position="12"/>
        <end position="34"/>
    </location>
</feature>
<dbReference type="InterPro" id="IPR017852">
    <property type="entry name" value="GPI_EtnP_transferase_1_C"/>
</dbReference>
<dbReference type="EC" id="2.-.-.-" evidence="13"/>
<keyword evidence="17" id="KW-1185">Reference proteome</keyword>
<dbReference type="GO" id="GO:0006506">
    <property type="term" value="P:GPI anchor biosynthetic process"/>
    <property type="evidence" value="ECO:0007669"/>
    <property type="project" value="UniProtKB-KW"/>
</dbReference>
<sequence>MANMFTSKPRLLLLIVGVAFHLFYLWSIFDIYFISPLVHGMSPHRSTPTPPAKRLFLIVGDGLRADTTFDNLTHPETGKTDFLAPYLRNIVLNEGTYGISHTRMPTESRPGHIAMIAGFYEDVSAVTKGWKENPVDFDSVLNQTKHTFSFGSPDILPMFAQGASDLSRVETWMYGHEFEDFTASSIELDAFVFDHVDALFENSTRDEKLNDLMHQDQTVFFLHLLGCDTAGHGFRPYSKEYYNNVMYIDEQISKLVAKVNNYYNDDSTAFIFTADHGMSAFGSHGDGHPNNTRTPLIAWGAGVNKPVKNEYPIFDEYTANWNLSDIQRNDVNQADIASLMSYLIGVNYPVNSVGELPLAYIDASEADKLSALYKNALNIVEQYLVKEQEMISTQFYFKPFSKFEVTEQGRSIDSYKNEIESLISQIAVFDQSGVINEELETKAIKLTEELIKNSLDGLYYLTTYNWLLLQTICVLGFIGWITYSFVIFLRLFIVTENTEEVQNLTVLGLISAVGLALNYLLYYQKSPMNHYAYLLFPLFFWNSIINNFSILSSGFKEIFKGLSILKMSLILLSIFAVFECIVIGFTERWIFAVLLGLLGLLYPASLGIYSISANFIWILTCAGMSTYTLFDAVKRESLDQINISGALIGLSAVVAWYWILSDSTKIKGFPVISSYTKTLIALQISMIGLILVVLNKSITSIQNREGLPFDCQVISWVIFVVSLFVLPSLHFISPHNDYKIRLLIIYLTFAPVFILLTISFESFFYLNFTLLLLQWCQFETTVYKQTRVQSHLQLLRVSVVGFFFLQICFFGCGNVSSISSFSLESVVRLLPVFDPFPMGALLMLKLITPYVLLSTALGVLNVKLGIKKYTISTLIISISDILSLNFFFLLKTEGSWLDIGLTISNYCLAILSSLFMLILELVSNLLLMGVKYYDIELESVDGAEEQKKEK</sequence>
<dbReference type="SUPFAM" id="SSF53649">
    <property type="entry name" value="Alkaline phosphatase-like"/>
    <property type="match status" value="1"/>
</dbReference>
<feature type="transmembrane region" description="Helical" evidence="13">
    <location>
        <begin position="530"/>
        <end position="548"/>
    </location>
</feature>
<evidence type="ECO:0000256" key="7">
    <source>
        <dbReference type="ARBA" id="ARBA00022692"/>
    </source>
</evidence>
<feature type="domain" description="GPI ethanolamine phosphate transferase 1 C-terminal" evidence="15">
    <location>
        <begin position="457"/>
        <end position="895"/>
    </location>
</feature>
<keyword evidence="6 13" id="KW-0808">Transferase</keyword>
<accession>A0A9P8Q3S6</accession>
<comment type="function">
    <text evidence="13">Ethanolamine phosphate transferase involved in glycosylphosphatidylinositol-anchor biosynthesis. Transfers ethanolamine phosphate to the first alpha-1,4-linked mannose of the glycosylphosphatidylinositol precursor of GPI-anchor.</text>
</comment>
<evidence type="ECO:0000256" key="12">
    <source>
        <dbReference type="ARBA" id="ARBA00023316"/>
    </source>
</evidence>
<dbReference type="Gene3D" id="3.40.720.10">
    <property type="entry name" value="Alkaline Phosphatase, subunit A"/>
    <property type="match status" value="1"/>
</dbReference>
<feature type="domain" description="Sulfatase N-terminal" evidence="14">
    <location>
        <begin position="237"/>
        <end position="310"/>
    </location>
</feature>
<dbReference type="GO" id="GO:0051377">
    <property type="term" value="F:mannose-ethanolamine phosphotransferase activity"/>
    <property type="evidence" value="ECO:0007669"/>
    <property type="project" value="UniProtKB-UniRule"/>
</dbReference>
<keyword evidence="9 13" id="KW-1133">Transmembrane helix</keyword>
<feature type="transmembrane region" description="Helical" evidence="13">
    <location>
        <begin position="794"/>
        <end position="818"/>
    </location>
</feature>
<feature type="transmembrane region" description="Helical" evidence="13">
    <location>
        <begin position="869"/>
        <end position="891"/>
    </location>
</feature>
<feature type="transmembrane region" description="Helical" evidence="13">
    <location>
        <begin position="504"/>
        <end position="524"/>
    </location>
</feature>
<dbReference type="InterPro" id="IPR037671">
    <property type="entry name" value="PIGN_N"/>
</dbReference>
<keyword evidence="11" id="KW-0325">Glycoprotein</keyword>
<comment type="caution">
    <text evidence="16">The sequence shown here is derived from an EMBL/GenBank/DDBJ whole genome shotgun (WGS) entry which is preliminary data.</text>
</comment>
<reference evidence="16" key="1">
    <citation type="journal article" date="2021" name="Open Biol.">
        <title>Shared evolutionary footprints suggest mitochondrial oxidative damage underlies multiple complex I losses in fungi.</title>
        <authorList>
            <person name="Schikora-Tamarit M.A."/>
            <person name="Marcet-Houben M."/>
            <person name="Nosek J."/>
            <person name="Gabaldon T."/>
        </authorList>
    </citation>
    <scope>NUCLEOTIDE SEQUENCE</scope>
    <source>
        <strain evidence="16">CBS2887</strain>
    </source>
</reference>